<dbReference type="AlphaFoldDB" id="A0AB39LWU4"/>
<dbReference type="EMBL" id="CP163431">
    <property type="protein sequence ID" value="XDP98695.1"/>
    <property type="molecule type" value="Genomic_DNA"/>
</dbReference>
<name>A0AB39LWU4_9ACTN</name>
<dbReference type="RefSeq" id="WP_369186085.1">
    <property type="nucleotide sequence ID" value="NZ_CP163431.1"/>
</dbReference>
<feature type="region of interest" description="Disordered" evidence="1">
    <location>
        <begin position="1"/>
        <end position="21"/>
    </location>
</feature>
<evidence type="ECO:0000313" key="3">
    <source>
        <dbReference type="EMBL" id="XDP98695.1"/>
    </source>
</evidence>
<evidence type="ECO:0000256" key="2">
    <source>
        <dbReference type="SAM" id="Phobius"/>
    </source>
</evidence>
<protein>
    <recommendedName>
        <fullName evidence="4">Integral membrane protein</fullName>
    </recommendedName>
</protein>
<evidence type="ECO:0008006" key="4">
    <source>
        <dbReference type="Google" id="ProtNLM"/>
    </source>
</evidence>
<keyword evidence="2" id="KW-0472">Membrane</keyword>
<feature type="transmembrane region" description="Helical" evidence="2">
    <location>
        <begin position="81"/>
        <end position="102"/>
    </location>
</feature>
<feature type="transmembrane region" description="Helical" evidence="2">
    <location>
        <begin position="145"/>
        <end position="162"/>
    </location>
</feature>
<accession>A0AB39LWU4</accession>
<sequence length="166" mass="18331">MSSRTRTRTPKSAAGVTTVRIPRQRGRRSAQPFVVVVPERPSLTREALTAIGGLLWRFRRPLAPTALALLAWPLTALLHAIVWWSSLLLAPAALAPVLWVLVMQRRRPARSSVLAWRVGLALLATITAAWAAFASGFGPLAGPLPLFWLLIWLIAQTAWLIVRRSH</sequence>
<proteinExistence type="predicted"/>
<organism evidence="3">
    <name type="scientific">Streptomyces sp. R08</name>
    <dbReference type="NCBI Taxonomy" id="3238624"/>
    <lineage>
        <taxon>Bacteria</taxon>
        <taxon>Bacillati</taxon>
        <taxon>Actinomycetota</taxon>
        <taxon>Actinomycetes</taxon>
        <taxon>Kitasatosporales</taxon>
        <taxon>Streptomycetaceae</taxon>
        <taxon>Streptomyces</taxon>
    </lineage>
</organism>
<keyword evidence="2" id="KW-0812">Transmembrane</keyword>
<reference evidence="3" key="1">
    <citation type="submission" date="2024-07" db="EMBL/GenBank/DDBJ databases">
        <authorList>
            <person name="Yu S.T."/>
        </authorList>
    </citation>
    <scope>NUCLEOTIDE SEQUENCE</scope>
    <source>
        <strain evidence="3">R08</strain>
    </source>
</reference>
<keyword evidence="2" id="KW-1133">Transmembrane helix</keyword>
<evidence type="ECO:0000256" key="1">
    <source>
        <dbReference type="SAM" id="MobiDB-lite"/>
    </source>
</evidence>
<gene>
    <name evidence="3" type="ORF">AB5J58_00080</name>
</gene>
<feature type="transmembrane region" description="Helical" evidence="2">
    <location>
        <begin position="114"/>
        <end position="133"/>
    </location>
</feature>